<protein>
    <recommendedName>
        <fullName evidence="2">BTB domain-containing protein</fullName>
    </recommendedName>
</protein>
<dbReference type="Proteomes" id="UP000785200">
    <property type="component" value="Unassembled WGS sequence"/>
</dbReference>
<accession>A0A9P6SMZ8</accession>
<dbReference type="PANTHER" id="PTHR47843:SF5">
    <property type="entry name" value="BTB_POZ DOMAIN PROTEIN"/>
    <property type="match status" value="1"/>
</dbReference>
<dbReference type="PROSITE" id="PS50097">
    <property type="entry name" value="BTB"/>
    <property type="match status" value="1"/>
</dbReference>
<dbReference type="InterPro" id="IPR000210">
    <property type="entry name" value="BTB/POZ_dom"/>
</dbReference>
<dbReference type="Gene3D" id="3.30.710.10">
    <property type="entry name" value="Potassium Channel Kv1.1, Chain A"/>
    <property type="match status" value="1"/>
</dbReference>
<comment type="caution">
    <text evidence="3">The sequence shown here is derived from an EMBL/GenBank/DDBJ whole genome shotgun (WGS) entry which is preliminary data.</text>
</comment>
<reference evidence="3" key="1">
    <citation type="submission" date="2019-07" db="EMBL/GenBank/DDBJ databases">
        <title>Hyphodiscus hymeniophilus genome sequencing and assembly.</title>
        <authorList>
            <person name="Kramer G."/>
            <person name="Nodwell J."/>
        </authorList>
    </citation>
    <scope>NUCLEOTIDE SEQUENCE</scope>
    <source>
        <strain evidence="3">ATCC 34498</strain>
    </source>
</reference>
<evidence type="ECO:0000259" key="2">
    <source>
        <dbReference type="PROSITE" id="PS50097"/>
    </source>
</evidence>
<dbReference type="AlphaFoldDB" id="A0A9P6SMZ8"/>
<gene>
    <name evidence="3" type="ORF">D0Z07_8999</name>
</gene>
<evidence type="ECO:0000313" key="3">
    <source>
        <dbReference type="EMBL" id="KAG0645389.1"/>
    </source>
</evidence>
<dbReference type="EMBL" id="VNKQ01000019">
    <property type="protein sequence ID" value="KAG0645389.1"/>
    <property type="molecule type" value="Genomic_DNA"/>
</dbReference>
<proteinExistence type="predicted"/>
<feature type="region of interest" description="Disordered" evidence="1">
    <location>
        <begin position="96"/>
        <end position="129"/>
    </location>
</feature>
<organism evidence="3 4">
    <name type="scientific">Hyphodiscus hymeniophilus</name>
    <dbReference type="NCBI Taxonomy" id="353542"/>
    <lineage>
        <taxon>Eukaryota</taxon>
        <taxon>Fungi</taxon>
        <taxon>Dikarya</taxon>
        <taxon>Ascomycota</taxon>
        <taxon>Pezizomycotina</taxon>
        <taxon>Leotiomycetes</taxon>
        <taxon>Helotiales</taxon>
        <taxon>Hyphodiscaceae</taxon>
        <taxon>Hyphodiscus</taxon>
    </lineage>
</organism>
<feature type="domain" description="BTB" evidence="2">
    <location>
        <begin position="18"/>
        <end position="86"/>
    </location>
</feature>
<dbReference type="PANTHER" id="PTHR47843">
    <property type="entry name" value="BTB DOMAIN-CONTAINING PROTEIN-RELATED"/>
    <property type="match status" value="1"/>
</dbReference>
<keyword evidence="4" id="KW-1185">Reference proteome</keyword>
<dbReference type="InterPro" id="IPR011333">
    <property type="entry name" value="SKP1/BTB/POZ_sf"/>
</dbReference>
<evidence type="ECO:0000313" key="4">
    <source>
        <dbReference type="Proteomes" id="UP000785200"/>
    </source>
</evidence>
<sequence>MESSLLFVSIVSSRIFKFSVGEAVDGTSTEVAVHEEAIAQLSEPLRILTKSGPSARAGKATWKDVSKDTFERFVQYAYTGDYSIPKTEKRRFVPRAEELPKLESEEPQATAAPESEPNPPAESEPEKISEEHVLTTDFRTLSLPLLAPRDNYEGTCEPSVDFEKDHSYSNVFLSHASLYVLGHVQLIENLKALALYKLHKTLCTFELDSENIGDITDLARYAYSGEDKNAEEGTGGLRGLVCQYMAIHARELHKDVKFMNLLVGGGQIVQDFIKLQLQRVN</sequence>
<evidence type="ECO:0000256" key="1">
    <source>
        <dbReference type="SAM" id="MobiDB-lite"/>
    </source>
</evidence>
<dbReference type="OrthoDB" id="9997739at2759"/>
<name>A0A9P6SMZ8_9HELO</name>